<dbReference type="PANTHER" id="PTHR31080">
    <property type="entry name" value="PECTINESTERASE INHIBITOR-LIKE"/>
    <property type="match status" value="1"/>
</dbReference>
<dbReference type="InterPro" id="IPR006501">
    <property type="entry name" value="Pectinesterase_inhib_dom"/>
</dbReference>
<reference evidence="4" key="1">
    <citation type="submission" date="2018-01" db="EMBL/GenBank/DDBJ databases">
        <authorList>
            <person name="Mao J.F."/>
        </authorList>
    </citation>
    <scope>NUCLEOTIDE SEQUENCE</scope>
    <source>
        <strain evidence="4">Huo1</strain>
        <tissue evidence="4">Leaf</tissue>
    </source>
</reference>
<sequence>MGTKHFLTAIVTLSVLISCNTIPTSAATSKKNSTNFVLKSCKATTYSSLCIKTLVPYASTVGTNPLKLCKVALKAAVLATYNCSATVTKLAKQKGVKKAEAMAVKDCIGDLKDAVTELKDTLTAMGHMNGGDREFEWANAKTYASAAITDAETCIDGFLERKVSASVKKKINSCVTGVERHISNALALINHLY</sequence>
<keyword evidence="1 2" id="KW-0732">Signal</keyword>
<dbReference type="OrthoDB" id="1430376at2759"/>
<evidence type="ECO:0000259" key="3">
    <source>
        <dbReference type="SMART" id="SM00856"/>
    </source>
</evidence>
<dbReference type="SMART" id="SM00856">
    <property type="entry name" value="PMEI"/>
    <property type="match status" value="1"/>
</dbReference>
<organism evidence="4">
    <name type="scientific">Salvia splendens</name>
    <name type="common">Scarlet sage</name>
    <dbReference type="NCBI Taxonomy" id="180675"/>
    <lineage>
        <taxon>Eukaryota</taxon>
        <taxon>Viridiplantae</taxon>
        <taxon>Streptophyta</taxon>
        <taxon>Embryophyta</taxon>
        <taxon>Tracheophyta</taxon>
        <taxon>Spermatophyta</taxon>
        <taxon>Magnoliopsida</taxon>
        <taxon>eudicotyledons</taxon>
        <taxon>Gunneridae</taxon>
        <taxon>Pentapetalae</taxon>
        <taxon>asterids</taxon>
        <taxon>lamiids</taxon>
        <taxon>Lamiales</taxon>
        <taxon>Lamiaceae</taxon>
        <taxon>Nepetoideae</taxon>
        <taxon>Mentheae</taxon>
        <taxon>Salviinae</taxon>
        <taxon>Salvia</taxon>
        <taxon>Salvia subgen. Calosphace</taxon>
        <taxon>core Calosphace</taxon>
    </lineage>
</organism>
<dbReference type="InterPro" id="IPR051955">
    <property type="entry name" value="PME_Inhibitor"/>
</dbReference>
<evidence type="ECO:0000256" key="1">
    <source>
        <dbReference type="ARBA" id="ARBA00022729"/>
    </source>
</evidence>
<evidence type="ECO:0000313" key="4">
    <source>
        <dbReference type="EMBL" id="KAG6426472.1"/>
    </source>
</evidence>
<proteinExistence type="predicted"/>
<dbReference type="Gene3D" id="1.20.140.40">
    <property type="entry name" value="Invertase/pectin methylesterase inhibitor family protein"/>
    <property type="match status" value="1"/>
</dbReference>
<feature type="domain" description="Pectinesterase inhibitor" evidence="3">
    <location>
        <begin position="32"/>
        <end position="188"/>
    </location>
</feature>
<dbReference type="PROSITE" id="PS51257">
    <property type="entry name" value="PROKAR_LIPOPROTEIN"/>
    <property type="match status" value="1"/>
</dbReference>
<keyword evidence="5" id="KW-1185">Reference proteome</keyword>
<accession>A0A8X8Y9D4</accession>
<evidence type="ECO:0000313" key="5">
    <source>
        <dbReference type="Proteomes" id="UP000298416"/>
    </source>
</evidence>
<dbReference type="EMBL" id="PNBA02000004">
    <property type="protein sequence ID" value="KAG6426472.1"/>
    <property type="molecule type" value="Genomic_DNA"/>
</dbReference>
<dbReference type="Pfam" id="PF04043">
    <property type="entry name" value="PMEI"/>
    <property type="match status" value="1"/>
</dbReference>
<dbReference type="AlphaFoldDB" id="A0A8X8Y9D4"/>
<dbReference type="NCBIfam" id="TIGR01614">
    <property type="entry name" value="PME_inhib"/>
    <property type="match status" value="1"/>
</dbReference>
<protein>
    <recommendedName>
        <fullName evidence="3">Pectinesterase inhibitor domain-containing protein</fullName>
    </recommendedName>
</protein>
<dbReference type="Proteomes" id="UP000298416">
    <property type="component" value="Unassembled WGS sequence"/>
</dbReference>
<dbReference type="InterPro" id="IPR035513">
    <property type="entry name" value="Invertase/methylesterase_inhib"/>
</dbReference>
<feature type="signal peptide" evidence="2">
    <location>
        <begin position="1"/>
        <end position="26"/>
    </location>
</feature>
<dbReference type="GO" id="GO:0004857">
    <property type="term" value="F:enzyme inhibitor activity"/>
    <property type="evidence" value="ECO:0007669"/>
    <property type="project" value="InterPro"/>
</dbReference>
<dbReference type="SUPFAM" id="SSF101148">
    <property type="entry name" value="Plant invertase/pectin methylesterase inhibitor"/>
    <property type="match status" value="1"/>
</dbReference>
<dbReference type="CDD" id="cd15798">
    <property type="entry name" value="PMEI-like_3"/>
    <property type="match status" value="1"/>
</dbReference>
<comment type="caution">
    <text evidence="4">The sequence shown here is derived from an EMBL/GenBank/DDBJ whole genome shotgun (WGS) entry which is preliminary data.</text>
</comment>
<reference evidence="4" key="2">
    <citation type="submission" date="2020-08" db="EMBL/GenBank/DDBJ databases">
        <title>Plant Genome Project.</title>
        <authorList>
            <person name="Zhang R.-G."/>
        </authorList>
    </citation>
    <scope>NUCLEOTIDE SEQUENCE</scope>
    <source>
        <strain evidence="4">Huo1</strain>
        <tissue evidence="4">Leaf</tissue>
    </source>
</reference>
<dbReference type="PANTHER" id="PTHR31080:SF15">
    <property type="entry name" value="INVERTASE"/>
    <property type="match status" value="1"/>
</dbReference>
<name>A0A8X8Y9D4_SALSN</name>
<evidence type="ECO:0000256" key="2">
    <source>
        <dbReference type="SAM" id="SignalP"/>
    </source>
</evidence>
<gene>
    <name evidence="4" type="ORF">SASPL_110695</name>
</gene>
<feature type="chain" id="PRO_5036482129" description="Pectinesterase inhibitor domain-containing protein" evidence="2">
    <location>
        <begin position="27"/>
        <end position="193"/>
    </location>
</feature>